<evidence type="ECO:0000313" key="2">
    <source>
        <dbReference type="EMBL" id="MPC15478.1"/>
    </source>
</evidence>
<organism evidence="2 3">
    <name type="scientific">Portunus trituberculatus</name>
    <name type="common">Swimming crab</name>
    <name type="synonym">Neptunus trituberculatus</name>
    <dbReference type="NCBI Taxonomy" id="210409"/>
    <lineage>
        <taxon>Eukaryota</taxon>
        <taxon>Metazoa</taxon>
        <taxon>Ecdysozoa</taxon>
        <taxon>Arthropoda</taxon>
        <taxon>Crustacea</taxon>
        <taxon>Multicrustacea</taxon>
        <taxon>Malacostraca</taxon>
        <taxon>Eumalacostraca</taxon>
        <taxon>Eucarida</taxon>
        <taxon>Decapoda</taxon>
        <taxon>Pleocyemata</taxon>
        <taxon>Brachyura</taxon>
        <taxon>Eubrachyura</taxon>
        <taxon>Portunoidea</taxon>
        <taxon>Portunidae</taxon>
        <taxon>Portuninae</taxon>
        <taxon>Portunus</taxon>
    </lineage>
</organism>
<sequence length="85" mass="8786">MVNSCSTGLSPPQPRSLPAFQPHPAKLASISALHPKQSSSPHPALLLGAPPCSCLSGCHNGGLVRGSSGRHKLICVPPSDVFYFS</sequence>
<keyword evidence="3" id="KW-1185">Reference proteome</keyword>
<dbReference type="EMBL" id="VSRR010000431">
    <property type="protein sequence ID" value="MPC15478.1"/>
    <property type="molecule type" value="Genomic_DNA"/>
</dbReference>
<name>A0A5B7D1W8_PORTR</name>
<reference evidence="2 3" key="1">
    <citation type="submission" date="2019-05" db="EMBL/GenBank/DDBJ databases">
        <title>Another draft genome of Portunus trituberculatus and its Hox gene families provides insights of decapod evolution.</title>
        <authorList>
            <person name="Jeong J.-H."/>
            <person name="Song I."/>
            <person name="Kim S."/>
            <person name="Choi T."/>
            <person name="Kim D."/>
            <person name="Ryu S."/>
            <person name="Kim W."/>
        </authorList>
    </citation>
    <scope>NUCLEOTIDE SEQUENCE [LARGE SCALE GENOMIC DNA]</scope>
    <source>
        <tissue evidence="2">Muscle</tissue>
    </source>
</reference>
<evidence type="ECO:0000313" key="3">
    <source>
        <dbReference type="Proteomes" id="UP000324222"/>
    </source>
</evidence>
<dbReference type="Proteomes" id="UP000324222">
    <property type="component" value="Unassembled WGS sequence"/>
</dbReference>
<gene>
    <name evidence="2" type="ORF">E2C01_008270</name>
</gene>
<proteinExistence type="predicted"/>
<feature type="compositionally biased region" description="Polar residues" evidence="1">
    <location>
        <begin position="1"/>
        <end position="10"/>
    </location>
</feature>
<evidence type="ECO:0000256" key="1">
    <source>
        <dbReference type="SAM" id="MobiDB-lite"/>
    </source>
</evidence>
<dbReference type="AlphaFoldDB" id="A0A5B7D1W8"/>
<protein>
    <submittedName>
        <fullName evidence="2">Uncharacterized protein</fullName>
    </submittedName>
</protein>
<comment type="caution">
    <text evidence="2">The sequence shown here is derived from an EMBL/GenBank/DDBJ whole genome shotgun (WGS) entry which is preliminary data.</text>
</comment>
<feature type="region of interest" description="Disordered" evidence="1">
    <location>
        <begin position="1"/>
        <end position="21"/>
    </location>
</feature>
<accession>A0A5B7D1W8</accession>